<proteinExistence type="predicted"/>
<organism evidence="1">
    <name type="scientific">Anguilla anguilla</name>
    <name type="common">European freshwater eel</name>
    <name type="synonym">Muraena anguilla</name>
    <dbReference type="NCBI Taxonomy" id="7936"/>
    <lineage>
        <taxon>Eukaryota</taxon>
        <taxon>Metazoa</taxon>
        <taxon>Chordata</taxon>
        <taxon>Craniata</taxon>
        <taxon>Vertebrata</taxon>
        <taxon>Euteleostomi</taxon>
        <taxon>Actinopterygii</taxon>
        <taxon>Neopterygii</taxon>
        <taxon>Teleostei</taxon>
        <taxon>Anguilliformes</taxon>
        <taxon>Anguillidae</taxon>
        <taxon>Anguilla</taxon>
    </lineage>
</organism>
<accession>A0A0E9WBD8</accession>
<evidence type="ECO:0000313" key="1">
    <source>
        <dbReference type="EMBL" id="JAH87677.1"/>
    </source>
</evidence>
<sequence length="56" mass="6246">MTLTCGVCVCARVCVAVHTIWWLEHRSHSVGEHLSLKPLPDSQPSQRNSLFLVCTV</sequence>
<reference evidence="1" key="1">
    <citation type="submission" date="2014-11" db="EMBL/GenBank/DDBJ databases">
        <authorList>
            <person name="Amaro Gonzalez C."/>
        </authorList>
    </citation>
    <scope>NUCLEOTIDE SEQUENCE</scope>
</reference>
<protein>
    <submittedName>
        <fullName evidence="1">Uncharacterized protein</fullName>
    </submittedName>
</protein>
<reference evidence="1" key="2">
    <citation type="journal article" date="2015" name="Fish Shellfish Immunol.">
        <title>Early steps in the European eel (Anguilla anguilla)-Vibrio vulnificus interaction in the gills: Role of the RtxA13 toxin.</title>
        <authorList>
            <person name="Callol A."/>
            <person name="Pajuelo D."/>
            <person name="Ebbesson L."/>
            <person name="Teles M."/>
            <person name="MacKenzie S."/>
            <person name="Amaro C."/>
        </authorList>
    </citation>
    <scope>NUCLEOTIDE SEQUENCE</scope>
</reference>
<dbReference type="EMBL" id="GBXM01020900">
    <property type="protein sequence ID" value="JAH87677.1"/>
    <property type="molecule type" value="Transcribed_RNA"/>
</dbReference>
<name>A0A0E9WBD8_ANGAN</name>
<dbReference type="AlphaFoldDB" id="A0A0E9WBD8"/>